<dbReference type="Pfam" id="PF13411">
    <property type="entry name" value="MerR_1"/>
    <property type="match status" value="1"/>
</dbReference>
<comment type="caution">
    <text evidence="6">The sequence shown here is derived from an EMBL/GenBank/DDBJ whole genome shotgun (WGS) entry which is preliminary data.</text>
</comment>
<sequence>MKASDRLSIGELARRTGLAVSAIRYYETEGLLTAERNAGGQRRFLRSDIRRLSFVQIAQRFGFTIGEIREQLQSLPLERTPTKADWSKISRGFRHELDARISTLTRLRDDLDGCIGCGCLSLKKCKLYNPEDRARRYGSGPRYLLGDDPAEIGD</sequence>
<reference evidence="6" key="1">
    <citation type="submission" date="2022-11" db="EMBL/GenBank/DDBJ databases">
        <title>Hoeflea poritis sp. nov., isolated from scleractinian coral Porites lutea.</title>
        <authorList>
            <person name="Zhang G."/>
            <person name="Wei Q."/>
            <person name="Cai L."/>
        </authorList>
    </citation>
    <scope>NUCLEOTIDE SEQUENCE</scope>
    <source>
        <strain evidence="6">E7-10</strain>
    </source>
</reference>
<evidence type="ECO:0000256" key="2">
    <source>
        <dbReference type="ARBA" id="ARBA00023004"/>
    </source>
</evidence>
<dbReference type="PANTHER" id="PTHR30204:SF0">
    <property type="entry name" value="REDOX-SENSITIVE TRANSCRIPTIONAL ACTIVATOR SOXR"/>
    <property type="match status" value="1"/>
</dbReference>
<evidence type="ECO:0000256" key="3">
    <source>
        <dbReference type="ARBA" id="ARBA00023014"/>
    </source>
</evidence>
<dbReference type="EMBL" id="JAPJZH010000018">
    <property type="protein sequence ID" value="MDA4848088.1"/>
    <property type="molecule type" value="Genomic_DNA"/>
</dbReference>
<dbReference type="Gene3D" id="1.10.1660.10">
    <property type="match status" value="1"/>
</dbReference>
<dbReference type="InterPro" id="IPR047057">
    <property type="entry name" value="MerR_fam"/>
</dbReference>
<evidence type="ECO:0000313" key="7">
    <source>
        <dbReference type="Proteomes" id="UP001148313"/>
    </source>
</evidence>
<feature type="domain" description="HTH merR-type" evidence="5">
    <location>
        <begin position="6"/>
        <end position="74"/>
    </location>
</feature>
<keyword evidence="4" id="KW-0238">DNA-binding</keyword>
<dbReference type="PANTHER" id="PTHR30204">
    <property type="entry name" value="REDOX-CYCLING DRUG-SENSING TRANSCRIPTIONAL ACTIVATOR SOXR"/>
    <property type="match status" value="1"/>
</dbReference>
<dbReference type="Proteomes" id="UP001148313">
    <property type="component" value="Unassembled WGS sequence"/>
</dbReference>
<dbReference type="RefSeq" id="WP_271091931.1">
    <property type="nucleotide sequence ID" value="NZ_JAPJZH010000018.1"/>
</dbReference>
<dbReference type="PROSITE" id="PS00552">
    <property type="entry name" value="HTH_MERR_1"/>
    <property type="match status" value="1"/>
</dbReference>
<dbReference type="InterPro" id="IPR000551">
    <property type="entry name" value="MerR-type_HTH_dom"/>
</dbReference>
<protein>
    <submittedName>
        <fullName evidence="6">Redox-sensitive transcriptional activator SoxR</fullName>
    </submittedName>
</protein>
<evidence type="ECO:0000256" key="1">
    <source>
        <dbReference type="ARBA" id="ARBA00022714"/>
    </source>
</evidence>
<dbReference type="CDD" id="cd01110">
    <property type="entry name" value="HTH_SoxR"/>
    <property type="match status" value="1"/>
</dbReference>
<accession>A0ABT4VTQ4</accession>
<dbReference type="InterPro" id="IPR010211">
    <property type="entry name" value="Redox-sen_tscrpt-act_SoxR"/>
</dbReference>
<evidence type="ECO:0000256" key="4">
    <source>
        <dbReference type="ARBA" id="ARBA00023125"/>
    </source>
</evidence>
<evidence type="ECO:0000313" key="6">
    <source>
        <dbReference type="EMBL" id="MDA4848088.1"/>
    </source>
</evidence>
<dbReference type="SUPFAM" id="SSF46955">
    <property type="entry name" value="Putative DNA-binding domain"/>
    <property type="match status" value="1"/>
</dbReference>
<dbReference type="NCBIfam" id="TIGR01950">
    <property type="entry name" value="SoxR"/>
    <property type="match status" value="1"/>
</dbReference>
<keyword evidence="1" id="KW-0001">2Fe-2S</keyword>
<proteinExistence type="predicted"/>
<name>A0ABT4VTQ4_9HYPH</name>
<keyword evidence="1" id="KW-0479">Metal-binding</keyword>
<keyword evidence="3" id="KW-0411">Iron-sulfur</keyword>
<dbReference type="PROSITE" id="PS50937">
    <property type="entry name" value="HTH_MERR_2"/>
    <property type="match status" value="1"/>
</dbReference>
<organism evidence="6 7">
    <name type="scientific">Hoeflea poritis</name>
    <dbReference type="NCBI Taxonomy" id="2993659"/>
    <lineage>
        <taxon>Bacteria</taxon>
        <taxon>Pseudomonadati</taxon>
        <taxon>Pseudomonadota</taxon>
        <taxon>Alphaproteobacteria</taxon>
        <taxon>Hyphomicrobiales</taxon>
        <taxon>Rhizobiaceae</taxon>
        <taxon>Hoeflea</taxon>
    </lineage>
</organism>
<gene>
    <name evidence="6" type="primary">soxR</name>
    <name evidence="6" type="ORF">OOZ53_22210</name>
</gene>
<keyword evidence="2" id="KW-0408">Iron</keyword>
<dbReference type="InterPro" id="IPR009061">
    <property type="entry name" value="DNA-bd_dom_put_sf"/>
</dbReference>
<evidence type="ECO:0000259" key="5">
    <source>
        <dbReference type="PROSITE" id="PS50937"/>
    </source>
</evidence>
<dbReference type="PRINTS" id="PR00040">
    <property type="entry name" value="HTHMERR"/>
</dbReference>
<dbReference type="SMART" id="SM00422">
    <property type="entry name" value="HTH_MERR"/>
    <property type="match status" value="1"/>
</dbReference>
<keyword evidence="7" id="KW-1185">Reference proteome</keyword>